<feature type="compositionally biased region" description="Polar residues" evidence="14">
    <location>
        <begin position="1"/>
        <end position="13"/>
    </location>
</feature>
<feature type="region of interest" description="Disordered" evidence="14">
    <location>
        <begin position="1"/>
        <end position="23"/>
    </location>
</feature>
<keyword evidence="10 15" id="KW-0472">Membrane</keyword>
<evidence type="ECO:0000256" key="11">
    <source>
        <dbReference type="ARBA" id="ARBA00023288"/>
    </source>
</evidence>
<evidence type="ECO:0000256" key="13">
    <source>
        <dbReference type="ARBA" id="ARBA00048679"/>
    </source>
</evidence>
<dbReference type="InterPro" id="IPR011009">
    <property type="entry name" value="Kinase-like_dom_sf"/>
</dbReference>
<dbReference type="Pfam" id="PF07714">
    <property type="entry name" value="PK_Tyr_Ser-Thr"/>
    <property type="match status" value="1"/>
</dbReference>
<keyword evidence="9" id="KW-0067">ATP-binding</keyword>
<evidence type="ECO:0000256" key="9">
    <source>
        <dbReference type="ARBA" id="ARBA00022840"/>
    </source>
</evidence>
<comment type="catalytic activity">
    <reaction evidence="12">
        <text>L-threonyl-[protein] + ATP = O-phospho-L-threonyl-[protein] + ADP + H(+)</text>
        <dbReference type="Rhea" id="RHEA:46608"/>
        <dbReference type="Rhea" id="RHEA-COMP:11060"/>
        <dbReference type="Rhea" id="RHEA-COMP:11605"/>
        <dbReference type="ChEBI" id="CHEBI:15378"/>
        <dbReference type="ChEBI" id="CHEBI:30013"/>
        <dbReference type="ChEBI" id="CHEBI:30616"/>
        <dbReference type="ChEBI" id="CHEBI:61977"/>
        <dbReference type="ChEBI" id="CHEBI:456216"/>
        <dbReference type="EC" id="2.7.11.1"/>
    </reaction>
</comment>
<dbReference type="Gene3D" id="1.10.510.10">
    <property type="entry name" value="Transferase(Phosphotransferase) domain 1"/>
    <property type="match status" value="1"/>
</dbReference>
<evidence type="ECO:0000256" key="8">
    <source>
        <dbReference type="ARBA" id="ARBA00022777"/>
    </source>
</evidence>
<dbReference type="Gene3D" id="3.30.200.20">
    <property type="entry name" value="Phosphorylase Kinase, domain 1"/>
    <property type="match status" value="1"/>
</dbReference>
<accession>A0A2G5CN59</accession>
<dbReference type="EC" id="2.7.11.1" evidence="2"/>
<keyword evidence="5" id="KW-0808">Transferase</keyword>
<gene>
    <name evidence="17" type="ORF">AQUCO_04400111v1</name>
</gene>
<sequence length="400" mass="45289">MGCLQSKTSNVQSPDDDNEEEETIQVDLKPADADADVDVDHQVGGVVVLLDQIPIFKEYSLSELRNATNGFSSDYIVSESGEKAPNVVYRAKLENNRLVAVKRFSKLSWPDAHQFIVEAAGVGKLRHKRLVNLIGCCAEGDERLLVAEFMPNDTLSKHLFHWDKQPLPWEMRLRVTQYIAQALDHCNTENRRIYHDLNAYRILFDEDGDPRLSSFGLMKNSRDGKSYSTNLAYTPPEFLRTGRVIPESVIYSYGTILLDLLSGKHIPPSHALDLIRGKNVLLLMDSSLEGQYANEDATKLVELASKCLQSEARDRPNTKFLVTSVAPLQKQREVLTLMSLIEYGVCLSFLSVSLLFTGVVRWHRMYSWACKKTRQCCQQCFLLLGRLVPGWILRLCMISC</sequence>
<keyword evidence="18" id="KW-1185">Reference proteome</keyword>
<keyword evidence="15" id="KW-0812">Transmembrane</keyword>
<keyword evidence="11" id="KW-0449">Lipoprotein</keyword>
<name>A0A2G5CN59_AQUCA</name>
<evidence type="ECO:0000256" key="5">
    <source>
        <dbReference type="ARBA" id="ARBA00022679"/>
    </source>
</evidence>
<keyword evidence="7" id="KW-0547">Nucleotide-binding</keyword>
<dbReference type="InterPro" id="IPR001245">
    <property type="entry name" value="Ser-Thr/Tyr_kinase_cat_dom"/>
</dbReference>
<evidence type="ECO:0000313" key="18">
    <source>
        <dbReference type="Proteomes" id="UP000230069"/>
    </source>
</evidence>
<dbReference type="GO" id="GO:0009742">
    <property type="term" value="P:brassinosteroid mediated signaling pathway"/>
    <property type="evidence" value="ECO:0007669"/>
    <property type="project" value="InterPro"/>
</dbReference>
<evidence type="ECO:0000256" key="4">
    <source>
        <dbReference type="ARBA" id="ARBA00022527"/>
    </source>
</evidence>
<keyword evidence="3" id="KW-1003">Cell membrane</keyword>
<dbReference type="EMBL" id="KZ305061">
    <property type="protein sequence ID" value="PIA32689.1"/>
    <property type="molecule type" value="Genomic_DNA"/>
</dbReference>
<keyword evidence="8" id="KW-0418">Kinase</keyword>
<feature type="compositionally biased region" description="Acidic residues" evidence="14">
    <location>
        <begin position="14"/>
        <end position="23"/>
    </location>
</feature>
<evidence type="ECO:0000256" key="12">
    <source>
        <dbReference type="ARBA" id="ARBA00047899"/>
    </source>
</evidence>
<evidence type="ECO:0000256" key="15">
    <source>
        <dbReference type="SAM" id="Phobius"/>
    </source>
</evidence>
<keyword evidence="6" id="KW-0519">Myristate</keyword>
<evidence type="ECO:0000256" key="2">
    <source>
        <dbReference type="ARBA" id="ARBA00012513"/>
    </source>
</evidence>
<feature type="transmembrane region" description="Helical" evidence="15">
    <location>
        <begin position="340"/>
        <end position="362"/>
    </location>
</feature>
<dbReference type="FunFam" id="3.30.200.20:FF:000154">
    <property type="entry name" value="probable serine/threonine-protein kinase At4g35230"/>
    <property type="match status" value="1"/>
</dbReference>
<evidence type="ECO:0000256" key="1">
    <source>
        <dbReference type="ARBA" id="ARBA00004193"/>
    </source>
</evidence>
<dbReference type="GO" id="GO:0005886">
    <property type="term" value="C:plasma membrane"/>
    <property type="evidence" value="ECO:0007669"/>
    <property type="project" value="UniProtKB-SubCell"/>
</dbReference>
<comment type="catalytic activity">
    <reaction evidence="13">
        <text>L-seryl-[protein] + ATP = O-phospho-L-seryl-[protein] + ADP + H(+)</text>
        <dbReference type="Rhea" id="RHEA:17989"/>
        <dbReference type="Rhea" id="RHEA-COMP:9863"/>
        <dbReference type="Rhea" id="RHEA-COMP:11604"/>
        <dbReference type="ChEBI" id="CHEBI:15378"/>
        <dbReference type="ChEBI" id="CHEBI:29999"/>
        <dbReference type="ChEBI" id="CHEBI:30616"/>
        <dbReference type="ChEBI" id="CHEBI:83421"/>
        <dbReference type="ChEBI" id="CHEBI:456216"/>
        <dbReference type="EC" id="2.7.11.1"/>
    </reaction>
</comment>
<evidence type="ECO:0000256" key="14">
    <source>
        <dbReference type="SAM" id="MobiDB-lite"/>
    </source>
</evidence>
<protein>
    <recommendedName>
        <fullName evidence="2">non-specific serine/threonine protein kinase</fullName>
        <ecNumber evidence="2">2.7.11.1</ecNumber>
    </recommendedName>
</protein>
<comment type="subcellular location">
    <subcellularLocation>
        <location evidence="1">Cell membrane</location>
        <topology evidence="1">Lipid-anchor</topology>
    </subcellularLocation>
</comment>
<reference evidence="17 18" key="1">
    <citation type="submission" date="2017-09" db="EMBL/GenBank/DDBJ databases">
        <title>WGS assembly of Aquilegia coerulea Goldsmith.</title>
        <authorList>
            <person name="Hodges S."/>
            <person name="Kramer E."/>
            <person name="Nordborg M."/>
            <person name="Tomkins J."/>
            <person name="Borevitz J."/>
            <person name="Derieg N."/>
            <person name="Yan J."/>
            <person name="Mihaltcheva S."/>
            <person name="Hayes R.D."/>
            <person name="Rokhsar D."/>
        </authorList>
    </citation>
    <scope>NUCLEOTIDE SEQUENCE [LARGE SCALE GENOMIC DNA]</scope>
    <source>
        <strain evidence="18">cv. Goldsmith</strain>
    </source>
</reference>
<evidence type="ECO:0000259" key="16">
    <source>
        <dbReference type="PROSITE" id="PS50011"/>
    </source>
</evidence>
<evidence type="ECO:0000256" key="10">
    <source>
        <dbReference type="ARBA" id="ARBA00023136"/>
    </source>
</evidence>
<dbReference type="AlphaFoldDB" id="A0A2G5CN59"/>
<dbReference type="GO" id="GO:0005524">
    <property type="term" value="F:ATP binding"/>
    <property type="evidence" value="ECO:0007669"/>
    <property type="project" value="UniProtKB-KW"/>
</dbReference>
<evidence type="ECO:0000313" key="17">
    <source>
        <dbReference type="EMBL" id="PIA32689.1"/>
    </source>
</evidence>
<dbReference type="FunFam" id="1.10.510.10:FF:000069">
    <property type="entry name" value="probable serine/threonine-protein kinase At5g41260"/>
    <property type="match status" value="1"/>
</dbReference>
<feature type="domain" description="Protein kinase" evidence="16">
    <location>
        <begin position="74"/>
        <end position="335"/>
    </location>
</feature>
<organism evidence="17 18">
    <name type="scientific">Aquilegia coerulea</name>
    <name type="common">Rocky mountain columbine</name>
    <dbReference type="NCBI Taxonomy" id="218851"/>
    <lineage>
        <taxon>Eukaryota</taxon>
        <taxon>Viridiplantae</taxon>
        <taxon>Streptophyta</taxon>
        <taxon>Embryophyta</taxon>
        <taxon>Tracheophyta</taxon>
        <taxon>Spermatophyta</taxon>
        <taxon>Magnoliopsida</taxon>
        <taxon>Ranunculales</taxon>
        <taxon>Ranunculaceae</taxon>
        <taxon>Thalictroideae</taxon>
        <taxon>Aquilegia</taxon>
    </lineage>
</organism>
<dbReference type="InterPro" id="IPR000719">
    <property type="entry name" value="Prot_kinase_dom"/>
</dbReference>
<dbReference type="InterPro" id="IPR045845">
    <property type="entry name" value="BSK"/>
</dbReference>
<evidence type="ECO:0000256" key="6">
    <source>
        <dbReference type="ARBA" id="ARBA00022707"/>
    </source>
</evidence>
<dbReference type="PANTHER" id="PTHR45863">
    <property type="entry name" value="SERINE/THREONINE-PROTEIN KINASE BSK5"/>
    <property type="match status" value="1"/>
</dbReference>
<proteinExistence type="predicted"/>
<dbReference type="SUPFAM" id="SSF56112">
    <property type="entry name" value="Protein kinase-like (PK-like)"/>
    <property type="match status" value="1"/>
</dbReference>
<dbReference type="GO" id="GO:0004674">
    <property type="term" value="F:protein serine/threonine kinase activity"/>
    <property type="evidence" value="ECO:0007669"/>
    <property type="project" value="UniProtKB-KW"/>
</dbReference>
<evidence type="ECO:0000256" key="3">
    <source>
        <dbReference type="ARBA" id="ARBA00022475"/>
    </source>
</evidence>
<dbReference type="PROSITE" id="PS50011">
    <property type="entry name" value="PROTEIN_KINASE_DOM"/>
    <property type="match status" value="1"/>
</dbReference>
<dbReference type="OrthoDB" id="1905385at2759"/>
<keyword evidence="15" id="KW-1133">Transmembrane helix</keyword>
<evidence type="ECO:0000256" key="7">
    <source>
        <dbReference type="ARBA" id="ARBA00022741"/>
    </source>
</evidence>
<keyword evidence="4" id="KW-0723">Serine/threonine-protein kinase</keyword>
<dbReference type="Proteomes" id="UP000230069">
    <property type="component" value="Unassembled WGS sequence"/>
</dbReference>
<dbReference type="PANTHER" id="PTHR45863:SF15">
    <property type="entry name" value="SERINE_THREONINE-PROTEIN KINASE BSK2"/>
    <property type="match status" value="1"/>
</dbReference>